<dbReference type="GO" id="GO:0016491">
    <property type="term" value="F:oxidoreductase activity"/>
    <property type="evidence" value="ECO:0007669"/>
    <property type="project" value="UniProtKB-KW"/>
</dbReference>
<dbReference type="PRINTS" id="PR00081">
    <property type="entry name" value="GDHRDH"/>
</dbReference>
<comment type="similarity">
    <text evidence="1 4">Belongs to the short-chain dehydrogenases/reductases (SDR) family.</text>
</comment>
<gene>
    <name evidence="5" type="ORF">LY89DRAFT_721199</name>
</gene>
<proteinExistence type="inferred from homology"/>
<evidence type="ECO:0000313" key="5">
    <source>
        <dbReference type="EMBL" id="KUJ14081.1"/>
    </source>
</evidence>
<dbReference type="OrthoDB" id="1933717at2759"/>
<dbReference type="GeneID" id="28828348"/>
<evidence type="ECO:0000256" key="2">
    <source>
        <dbReference type="ARBA" id="ARBA00022857"/>
    </source>
</evidence>
<dbReference type="AlphaFoldDB" id="A0A194X1K9"/>
<dbReference type="RefSeq" id="XP_018068436.1">
    <property type="nucleotide sequence ID" value="XM_018218622.1"/>
</dbReference>
<name>A0A194X1K9_MOLSC</name>
<keyword evidence="6" id="KW-1185">Reference proteome</keyword>
<reference evidence="5 6" key="1">
    <citation type="submission" date="2015-10" db="EMBL/GenBank/DDBJ databases">
        <title>Full genome of DAOMC 229536 Phialocephala scopiformis, a fungal endophyte of spruce producing the potent anti-insectan compound rugulosin.</title>
        <authorList>
            <consortium name="DOE Joint Genome Institute"/>
            <person name="Walker A.K."/>
            <person name="Frasz S.L."/>
            <person name="Seifert K.A."/>
            <person name="Miller J.D."/>
            <person name="Mondo S.J."/>
            <person name="Labutti K."/>
            <person name="Lipzen A."/>
            <person name="Dockter R."/>
            <person name="Kennedy M."/>
            <person name="Grigoriev I.V."/>
            <person name="Spatafora J.W."/>
        </authorList>
    </citation>
    <scope>NUCLEOTIDE SEQUENCE [LARGE SCALE GENOMIC DNA]</scope>
    <source>
        <strain evidence="5 6">CBS 120377</strain>
    </source>
</reference>
<dbReference type="PANTHER" id="PTHR43490">
    <property type="entry name" value="(+)-NEOMENTHOL DEHYDROGENASE"/>
    <property type="match status" value="1"/>
</dbReference>
<dbReference type="PRINTS" id="PR00080">
    <property type="entry name" value="SDRFAMILY"/>
</dbReference>
<dbReference type="PANTHER" id="PTHR43490:SF99">
    <property type="entry name" value="SHORT-CHAIN DEHYDROGENASE_REDUCTASE"/>
    <property type="match status" value="1"/>
</dbReference>
<evidence type="ECO:0000256" key="1">
    <source>
        <dbReference type="ARBA" id="ARBA00006484"/>
    </source>
</evidence>
<dbReference type="GO" id="GO:0016020">
    <property type="term" value="C:membrane"/>
    <property type="evidence" value="ECO:0007669"/>
    <property type="project" value="TreeGrafter"/>
</dbReference>
<evidence type="ECO:0000256" key="4">
    <source>
        <dbReference type="RuleBase" id="RU000363"/>
    </source>
</evidence>
<accession>A0A194X1K9</accession>
<dbReference type="KEGG" id="psco:LY89DRAFT_721199"/>
<dbReference type="InterPro" id="IPR036291">
    <property type="entry name" value="NAD(P)-bd_dom_sf"/>
</dbReference>
<evidence type="ECO:0000256" key="3">
    <source>
        <dbReference type="ARBA" id="ARBA00023002"/>
    </source>
</evidence>
<dbReference type="Gene3D" id="3.40.50.720">
    <property type="entry name" value="NAD(P)-binding Rossmann-like Domain"/>
    <property type="match status" value="1"/>
</dbReference>
<dbReference type="Proteomes" id="UP000070700">
    <property type="component" value="Unassembled WGS sequence"/>
</dbReference>
<keyword evidence="2" id="KW-0521">NADP</keyword>
<keyword evidence="3" id="KW-0560">Oxidoreductase</keyword>
<dbReference type="SUPFAM" id="SSF51735">
    <property type="entry name" value="NAD(P)-binding Rossmann-fold domains"/>
    <property type="match status" value="1"/>
</dbReference>
<dbReference type="EMBL" id="KQ947421">
    <property type="protein sequence ID" value="KUJ14081.1"/>
    <property type="molecule type" value="Genomic_DNA"/>
</dbReference>
<dbReference type="InParanoid" id="A0A194X1K9"/>
<sequence length="258" mass="27945">MTAKLILCTGANQGLGFGVLQVAGNRFPESTYILGSRDLEKGKEAAAKLKESGITAKIDVVQLDVTNDTQIANAVAFVEKTYGKLDVLINNAGIIKRAPQGDLAGIRITYSEILNTNITSVAVMTEAFTPLLYKSKDPKVINVSSGLGSIQNSLTKKMGRSPPYGSSKIGLNGLTVHMQVAENDRIEAGNDDPEKPLIRFYACAPGVLKTSFTNYIARGRSQEEGAEVIVRLLADDDYTYKGGSYWEFEGGEMREVPW</sequence>
<protein>
    <submittedName>
        <fullName evidence="5">NAD(P)-binding protein</fullName>
    </submittedName>
</protein>
<evidence type="ECO:0000313" key="6">
    <source>
        <dbReference type="Proteomes" id="UP000070700"/>
    </source>
</evidence>
<dbReference type="InterPro" id="IPR002347">
    <property type="entry name" value="SDR_fam"/>
</dbReference>
<dbReference type="Pfam" id="PF00106">
    <property type="entry name" value="adh_short"/>
    <property type="match status" value="1"/>
</dbReference>
<organism evidence="5 6">
    <name type="scientific">Mollisia scopiformis</name>
    <name type="common">Conifer needle endophyte fungus</name>
    <name type="synonym">Phialocephala scopiformis</name>
    <dbReference type="NCBI Taxonomy" id="149040"/>
    <lineage>
        <taxon>Eukaryota</taxon>
        <taxon>Fungi</taxon>
        <taxon>Dikarya</taxon>
        <taxon>Ascomycota</taxon>
        <taxon>Pezizomycotina</taxon>
        <taxon>Leotiomycetes</taxon>
        <taxon>Helotiales</taxon>
        <taxon>Mollisiaceae</taxon>
        <taxon>Mollisia</taxon>
    </lineage>
</organism>